<gene>
    <name evidence="4" type="ORF">Glove_460g58</name>
</gene>
<dbReference type="FunFam" id="2.130.10.10:FF:000167">
    <property type="entry name" value="Actin-interacting protein 1"/>
    <property type="match status" value="1"/>
</dbReference>
<dbReference type="InterPro" id="IPR015943">
    <property type="entry name" value="WD40/YVTN_repeat-like_dom_sf"/>
</dbReference>
<sequence>MDDMLRVIDSKSKSFSTFAIPTEFQPKGLAVSKDDRIFVATINNIKIIKDDKSVFAIDVPSPPRVIALNLDCTEIVVGCEDSKVRIYKVNDDALEEEKKQLTNFRSAITAISYSPDGTLLAVGDSQGKIFVYDSKSKEVKISYWAFHTTRINSIAWSPDNLHAASGSLDTNIYIWSVEDPMKRISIKGAHQAGVNGVTFLDNNTVVSVGQDACLKTWKIQY</sequence>
<dbReference type="GO" id="GO:0051015">
    <property type="term" value="F:actin filament binding"/>
    <property type="evidence" value="ECO:0007669"/>
    <property type="project" value="TreeGrafter"/>
</dbReference>
<reference evidence="4 5" key="1">
    <citation type="submission" date="2018-08" db="EMBL/GenBank/DDBJ databases">
        <title>Genome and evolution of the arbuscular mycorrhizal fungus Diversispora epigaea (formerly Glomus versiforme) and its bacterial endosymbionts.</title>
        <authorList>
            <person name="Sun X."/>
            <person name="Fei Z."/>
            <person name="Harrison M."/>
        </authorList>
    </citation>
    <scope>NUCLEOTIDE SEQUENCE [LARGE SCALE GENOMIC DNA]</scope>
    <source>
        <strain evidence="4 5">IT104</strain>
    </source>
</reference>
<dbReference type="PROSITE" id="PS50082">
    <property type="entry name" value="WD_REPEATS_2"/>
    <property type="match status" value="3"/>
</dbReference>
<dbReference type="PROSITE" id="PS50294">
    <property type="entry name" value="WD_REPEATS_REGION"/>
    <property type="match status" value="2"/>
</dbReference>
<evidence type="ECO:0000256" key="1">
    <source>
        <dbReference type="ARBA" id="ARBA00022574"/>
    </source>
</evidence>
<dbReference type="PANTHER" id="PTHR19856:SF0">
    <property type="entry name" value="WD REPEAT-CONTAINING PROTEIN 1"/>
    <property type="match status" value="1"/>
</dbReference>
<organism evidence="4 5">
    <name type="scientific">Diversispora epigaea</name>
    <dbReference type="NCBI Taxonomy" id="1348612"/>
    <lineage>
        <taxon>Eukaryota</taxon>
        <taxon>Fungi</taxon>
        <taxon>Fungi incertae sedis</taxon>
        <taxon>Mucoromycota</taxon>
        <taxon>Glomeromycotina</taxon>
        <taxon>Glomeromycetes</taxon>
        <taxon>Diversisporales</taxon>
        <taxon>Diversisporaceae</taxon>
        <taxon>Diversispora</taxon>
    </lineage>
</organism>
<feature type="repeat" description="WD" evidence="3">
    <location>
        <begin position="187"/>
        <end position="221"/>
    </location>
</feature>
<evidence type="ECO:0000256" key="3">
    <source>
        <dbReference type="PROSITE-ProRule" id="PRU00221"/>
    </source>
</evidence>
<keyword evidence="5" id="KW-1185">Reference proteome</keyword>
<dbReference type="AlphaFoldDB" id="A0A397GSH6"/>
<evidence type="ECO:0000313" key="4">
    <source>
        <dbReference type="EMBL" id="RHZ52608.1"/>
    </source>
</evidence>
<accession>A0A397GSH6</accession>
<dbReference type="InterPro" id="IPR001680">
    <property type="entry name" value="WD40_rpt"/>
</dbReference>
<comment type="caution">
    <text evidence="4">The sequence shown here is derived from an EMBL/GenBank/DDBJ whole genome shotgun (WGS) entry which is preliminary data.</text>
</comment>
<dbReference type="Gene3D" id="2.130.10.10">
    <property type="entry name" value="YVTN repeat-like/Quinoprotein amine dehydrogenase"/>
    <property type="match status" value="1"/>
</dbReference>
<keyword evidence="2" id="KW-0677">Repeat</keyword>
<dbReference type="SUPFAM" id="SSF50978">
    <property type="entry name" value="WD40 repeat-like"/>
    <property type="match status" value="1"/>
</dbReference>
<dbReference type="GO" id="GO:0030042">
    <property type="term" value="P:actin filament depolymerization"/>
    <property type="evidence" value="ECO:0007669"/>
    <property type="project" value="TreeGrafter"/>
</dbReference>
<keyword evidence="1 3" id="KW-0853">WD repeat</keyword>
<dbReference type="OrthoDB" id="2306at2759"/>
<dbReference type="EMBL" id="PQFF01000402">
    <property type="protein sequence ID" value="RHZ52608.1"/>
    <property type="molecule type" value="Genomic_DNA"/>
</dbReference>
<dbReference type="STRING" id="1348612.A0A397GSH6"/>
<evidence type="ECO:0000256" key="2">
    <source>
        <dbReference type="ARBA" id="ARBA00022737"/>
    </source>
</evidence>
<dbReference type="InterPro" id="IPR036322">
    <property type="entry name" value="WD40_repeat_dom_sf"/>
</dbReference>
<dbReference type="PANTHER" id="PTHR19856">
    <property type="entry name" value="WD-REPEATCONTAINING PROTEIN WDR1"/>
    <property type="match status" value="1"/>
</dbReference>
<evidence type="ECO:0000313" key="5">
    <source>
        <dbReference type="Proteomes" id="UP000266861"/>
    </source>
</evidence>
<protein>
    <submittedName>
        <fullName evidence="4">Uncharacterized protein</fullName>
    </submittedName>
</protein>
<dbReference type="Pfam" id="PF00400">
    <property type="entry name" value="WD40"/>
    <property type="match status" value="3"/>
</dbReference>
<feature type="repeat" description="WD" evidence="3">
    <location>
        <begin position="101"/>
        <end position="142"/>
    </location>
</feature>
<name>A0A397GSH6_9GLOM</name>
<proteinExistence type="predicted"/>
<dbReference type="GO" id="GO:0030864">
    <property type="term" value="C:cortical actin cytoskeleton"/>
    <property type="evidence" value="ECO:0007669"/>
    <property type="project" value="TreeGrafter"/>
</dbReference>
<dbReference type="Proteomes" id="UP000266861">
    <property type="component" value="Unassembled WGS sequence"/>
</dbReference>
<feature type="repeat" description="WD" evidence="3">
    <location>
        <begin position="144"/>
        <end position="185"/>
    </location>
</feature>
<dbReference type="SMART" id="SM00320">
    <property type="entry name" value="WD40"/>
    <property type="match status" value="4"/>
</dbReference>